<dbReference type="PANTHER" id="PTHR12471">
    <property type="entry name" value="VACUOLAR ATP SYNTHASE SUBUNIT S1"/>
    <property type="match status" value="1"/>
</dbReference>
<dbReference type="GO" id="GO:0030641">
    <property type="term" value="P:regulation of cellular pH"/>
    <property type="evidence" value="ECO:0007669"/>
    <property type="project" value="TreeGrafter"/>
</dbReference>
<dbReference type="GeneTree" id="ENSGT00940000166287"/>
<evidence type="ECO:0000313" key="2">
    <source>
        <dbReference type="Proteomes" id="UP000694392"/>
    </source>
</evidence>
<evidence type="ECO:0000313" key="1">
    <source>
        <dbReference type="Ensembl" id="ENSSPUP00000022809.1"/>
    </source>
</evidence>
<name>A0A8D0HQZ6_SPHPU</name>
<dbReference type="GO" id="GO:0033176">
    <property type="term" value="C:proton-transporting V-type ATPase complex"/>
    <property type="evidence" value="ECO:0007669"/>
    <property type="project" value="TreeGrafter"/>
</dbReference>
<dbReference type="Proteomes" id="UP000694392">
    <property type="component" value="Unplaced"/>
</dbReference>
<keyword evidence="2" id="KW-1185">Reference proteome</keyword>
<organism evidence="1 2">
    <name type="scientific">Sphenodon punctatus</name>
    <name type="common">Tuatara</name>
    <name type="synonym">Hatteria punctata</name>
    <dbReference type="NCBI Taxonomy" id="8508"/>
    <lineage>
        <taxon>Eukaryota</taxon>
        <taxon>Metazoa</taxon>
        <taxon>Chordata</taxon>
        <taxon>Craniata</taxon>
        <taxon>Vertebrata</taxon>
        <taxon>Euteleostomi</taxon>
        <taxon>Lepidosauria</taxon>
        <taxon>Sphenodontia</taxon>
        <taxon>Sphenodontidae</taxon>
        <taxon>Sphenodon</taxon>
    </lineage>
</organism>
<dbReference type="InterPro" id="IPR008388">
    <property type="entry name" value="Ac45_acc_su"/>
</dbReference>
<sequence length="149" mass="16547">LVLPAVGYQAASQLLNYLQETIDWNLINTDGSDISDLKLDTTKPNLFVVKLQPVNRLNEASTAKAFIENDKIIGRLTMVLQEQGIHFSAIYTALRPSRIPTRIDVALQPRRQLMSIEAQDNVLDPPLNVTNGTETCILIYANNVTLTAN</sequence>
<dbReference type="Ensembl" id="ENSSPUT00000024317.1">
    <property type="protein sequence ID" value="ENSSPUP00000022809.1"/>
    <property type="gene ID" value="ENSSPUG00000017510.1"/>
</dbReference>
<dbReference type="GO" id="GO:0001671">
    <property type="term" value="F:ATPase activator activity"/>
    <property type="evidence" value="ECO:0007669"/>
    <property type="project" value="TreeGrafter"/>
</dbReference>
<protein>
    <submittedName>
        <fullName evidence="1">Uncharacterized protein</fullName>
    </submittedName>
</protein>
<dbReference type="AlphaFoldDB" id="A0A8D0HQZ6"/>
<reference evidence="1" key="2">
    <citation type="submission" date="2025-09" db="UniProtKB">
        <authorList>
            <consortium name="Ensembl"/>
        </authorList>
    </citation>
    <scope>IDENTIFICATION</scope>
</reference>
<reference evidence="1" key="1">
    <citation type="submission" date="2025-08" db="UniProtKB">
        <authorList>
            <consortium name="Ensembl"/>
        </authorList>
    </citation>
    <scope>IDENTIFICATION</scope>
</reference>
<accession>A0A8D0HQZ6</accession>
<proteinExistence type="predicted"/>
<dbReference type="PANTHER" id="PTHR12471:SF6">
    <property type="entry name" value="ATPASE H+ TRANSPORTING ACCESSORY PROTEIN 1"/>
    <property type="match status" value="1"/>
</dbReference>